<proteinExistence type="predicted"/>
<dbReference type="InterPro" id="IPR003594">
    <property type="entry name" value="HATPase_dom"/>
</dbReference>
<keyword evidence="4" id="KW-0808">Transferase</keyword>
<reference evidence="10" key="1">
    <citation type="submission" date="2020-07" db="EMBL/GenBank/DDBJ databases">
        <title>Severe corrosion of carbon steel in oil field produced water can be linked to methanogenic archaea containing a special type of NiFe hydrogenase.</title>
        <authorList>
            <person name="Lahme S."/>
            <person name="Mand J."/>
            <person name="Longwell J."/>
            <person name="Smith R."/>
            <person name="Enning D."/>
        </authorList>
    </citation>
    <scope>NUCLEOTIDE SEQUENCE</scope>
    <source>
        <strain evidence="10">MIC098Bin6</strain>
    </source>
</reference>
<sequence length="169" mass="18632">SETAGKTHIDAARVLEACLYFLKPRLKKITVIQDLTLEIHWVWGDENQLQQMFINLLLNAVESMNGEGTLRVSGTTVTDTVSDRHCIKIEDSGKGVPKELRTQIFDPFFTRGKTQGVGLGLFVAQRIAAQHGGTICVHDSRLGGAALTVTLPSTSRKTTKKENHAFTDR</sequence>
<evidence type="ECO:0000256" key="6">
    <source>
        <dbReference type="ARBA" id="ARBA00022777"/>
    </source>
</evidence>
<keyword evidence="7" id="KW-0067">ATP-binding</keyword>
<evidence type="ECO:0000256" key="5">
    <source>
        <dbReference type="ARBA" id="ARBA00022741"/>
    </source>
</evidence>
<dbReference type="EMBL" id="JACCQK010000517">
    <property type="protein sequence ID" value="MBG0779966.1"/>
    <property type="molecule type" value="Genomic_DNA"/>
</dbReference>
<evidence type="ECO:0000256" key="3">
    <source>
        <dbReference type="ARBA" id="ARBA00022553"/>
    </source>
</evidence>
<dbReference type="PANTHER" id="PTHR43065:SF10">
    <property type="entry name" value="PEROXIDE STRESS-ACTIVATED HISTIDINE KINASE MAK3"/>
    <property type="match status" value="1"/>
</dbReference>
<evidence type="ECO:0000256" key="2">
    <source>
        <dbReference type="ARBA" id="ARBA00012438"/>
    </source>
</evidence>
<dbReference type="SMART" id="SM00387">
    <property type="entry name" value="HATPase_c"/>
    <property type="match status" value="1"/>
</dbReference>
<evidence type="ECO:0000256" key="7">
    <source>
        <dbReference type="ARBA" id="ARBA00022840"/>
    </source>
</evidence>
<keyword evidence="5" id="KW-0547">Nucleotide-binding</keyword>
<evidence type="ECO:0000256" key="8">
    <source>
        <dbReference type="ARBA" id="ARBA00023012"/>
    </source>
</evidence>
<evidence type="ECO:0000313" key="10">
    <source>
        <dbReference type="EMBL" id="MBG0779966.1"/>
    </source>
</evidence>
<dbReference type="Gene3D" id="3.30.565.10">
    <property type="entry name" value="Histidine kinase-like ATPase, C-terminal domain"/>
    <property type="match status" value="1"/>
</dbReference>
<dbReference type="GO" id="GO:0005524">
    <property type="term" value="F:ATP binding"/>
    <property type="evidence" value="ECO:0007669"/>
    <property type="project" value="UniProtKB-KW"/>
</dbReference>
<dbReference type="PRINTS" id="PR00344">
    <property type="entry name" value="BCTRLSENSOR"/>
</dbReference>
<dbReference type="SUPFAM" id="SSF55874">
    <property type="entry name" value="ATPase domain of HSP90 chaperone/DNA topoisomerase II/histidine kinase"/>
    <property type="match status" value="1"/>
</dbReference>
<feature type="domain" description="Histidine kinase" evidence="9">
    <location>
        <begin position="1"/>
        <end position="155"/>
    </location>
</feature>
<accession>A0A931CWF1</accession>
<keyword evidence="3" id="KW-0597">Phosphoprotein</keyword>
<gene>
    <name evidence="10" type="ORF">H0S81_08580</name>
</gene>
<keyword evidence="6" id="KW-0418">Kinase</keyword>
<evidence type="ECO:0000256" key="4">
    <source>
        <dbReference type="ARBA" id="ARBA00022679"/>
    </source>
</evidence>
<organism evidence="10 11">
    <name type="scientific">Desulfotignum balticum</name>
    <dbReference type="NCBI Taxonomy" id="115781"/>
    <lineage>
        <taxon>Bacteria</taxon>
        <taxon>Pseudomonadati</taxon>
        <taxon>Thermodesulfobacteriota</taxon>
        <taxon>Desulfobacteria</taxon>
        <taxon>Desulfobacterales</taxon>
        <taxon>Desulfobacteraceae</taxon>
        <taxon>Desulfotignum</taxon>
    </lineage>
</organism>
<feature type="non-terminal residue" evidence="10">
    <location>
        <position position="1"/>
    </location>
</feature>
<dbReference type="Pfam" id="PF02518">
    <property type="entry name" value="HATPase_c"/>
    <property type="match status" value="1"/>
</dbReference>
<evidence type="ECO:0000259" key="9">
    <source>
        <dbReference type="PROSITE" id="PS50109"/>
    </source>
</evidence>
<name>A0A931CWF1_9BACT</name>
<dbReference type="GO" id="GO:0004673">
    <property type="term" value="F:protein histidine kinase activity"/>
    <property type="evidence" value="ECO:0007669"/>
    <property type="project" value="UniProtKB-EC"/>
</dbReference>
<protein>
    <recommendedName>
        <fullName evidence="2">histidine kinase</fullName>
        <ecNumber evidence="2">2.7.13.3</ecNumber>
    </recommendedName>
</protein>
<comment type="caution">
    <text evidence="10">The sequence shown here is derived from an EMBL/GenBank/DDBJ whole genome shotgun (WGS) entry which is preliminary data.</text>
</comment>
<keyword evidence="8" id="KW-0902">Two-component regulatory system</keyword>
<dbReference type="InterPro" id="IPR036890">
    <property type="entry name" value="HATPase_C_sf"/>
</dbReference>
<evidence type="ECO:0000313" key="11">
    <source>
        <dbReference type="Proteomes" id="UP000706172"/>
    </source>
</evidence>
<comment type="catalytic activity">
    <reaction evidence="1">
        <text>ATP + protein L-histidine = ADP + protein N-phospho-L-histidine.</text>
        <dbReference type="EC" id="2.7.13.3"/>
    </reaction>
</comment>
<dbReference type="PANTHER" id="PTHR43065">
    <property type="entry name" value="SENSOR HISTIDINE KINASE"/>
    <property type="match status" value="1"/>
</dbReference>
<dbReference type="EC" id="2.7.13.3" evidence="2"/>
<dbReference type="Proteomes" id="UP000706172">
    <property type="component" value="Unassembled WGS sequence"/>
</dbReference>
<dbReference type="InterPro" id="IPR004358">
    <property type="entry name" value="Sig_transdc_His_kin-like_C"/>
</dbReference>
<dbReference type="AlphaFoldDB" id="A0A931CWF1"/>
<dbReference type="InterPro" id="IPR005467">
    <property type="entry name" value="His_kinase_dom"/>
</dbReference>
<evidence type="ECO:0000256" key="1">
    <source>
        <dbReference type="ARBA" id="ARBA00000085"/>
    </source>
</evidence>
<dbReference type="GO" id="GO:0000160">
    <property type="term" value="P:phosphorelay signal transduction system"/>
    <property type="evidence" value="ECO:0007669"/>
    <property type="project" value="UniProtKB-KW"/>
</dbReference>
<dbReference type="PROSITE" id="PS50109">
    <property type="entry name" value="HIS_KIN"/>
    <property type="match status" value="1"/>
</dbReference>